<reference evidence="1" key="2">
    <citation type="submission" date="2018-05" db="EMBL/GenBank/DDBJ databases">
        <title>OgluRS3 (Oryza glumaepatula Reference Sequence Version 3).</title>
        <authorList>
            <person name="Zhang J."/>
            <person name="Kudrna D."/>
            <person name="Lee S."/>
            <person name="Talag J."/>
            <person name="Welchert J."/>
            <person name="Wing R.A."/>
        </authorList>
    </citation>
    <scope>NUCLEOTIDE SEQUENCE [LARGE SCALE GENOMIC DNA]</scope>
</reference>
<keyword evidence="2" id="KW-1185">Reference proteome</keyword>
<evidence type="ECO:0000313" key="1">
    <source>
        <dbReference type="EnsemblPlants" id="OGLUM09G09240.1"/>
    </source>
</evidence>
<protein>
    <submittedName>
        <fullName evidence="1">Uncharacterized protein</fullName>
    </submittedName>
</protein>
<organism evidence="1">
    <name type="scientific">Oryza glumipatula</name>
    <dbReference type="NCBI Taxonomy" id="40148"/>
    <lineage>
        <taxon>Eukaryota</taxon>
        <taxon>Viridiplantae</taxon>
        <taxon>Streptophyta</taxon>
        <taxon>Embryophyta</taxon>
        <taxon>Tracheophyta</taxon>
        <taxon>Spermatophyta</taxon>
        <taxon>Magnoliopsida</taxon>
        <taxon>Liliopsida</taxon>
        <taxon>Poales</taxon>
        <taxon>Poaceae</taxon>
        <taxon>BOP clade</taxon>
        <taxon>Oryzoideae</taxon>
        <taxon>Oryzeae</taxon>
        <taxon>Oryzinae</taxon>
        <taxon>Oryza</taxon>
    </lineage>
</organism>
<dbReference type="EnsemblPlants" id="OGLUM09G09240.1">
    <property type="protein sequence ID" value="OGLUM09G09240.1"/>
    <property type="gene ID" value="OGLUM09G09240"/>
</dbReference>
<evidence type="ECO:0000313" key="2">
    <source>
        <dbReference type="Proteomes" id="UP000026961"/>
    </source>
</evidence>
<dbReference type="Proteomes" id="UP000026961">
    <property type="component" value="Chromosome 9"/>
</dbReference>
<name>A0A0E0B2G8_9ORYZ</name>
<dbReference type="AlphaFoldDB" id="A0A0E0B2G8"/>
<reference evidence="1" key="1">
    <citation type="submission" date="2015-04" db="UniProtKB">
        <authorList>
            <consortium name="EnsemblPlants"/>
        </authorList>
    </citation>
    <scope>IDENTIFICATION</scope>
</reference>
<accession>A0A0E0B2G8</accession>
<dbReference type="Gramene" id="OGLUM09G09240.1">
    <property type="protein sequence ID" value="OGLUM09G09240.1"/>
    <property type="gene ID" value="OGLUM09G09240"/>
</dbReference>
<dbReference type="HOGENOM" id="CLU_2691796_0_0_1"/>
<proteinExistence type="predicted"/>
<sequence length="74" mass="8472">MACCWVDQLGIWEIGSMHSCVLCVCSKNVGSWACIKMRPLFAIGSIEQKNMRGVLEYSTKEKENMWSQMGTFCW</sequence>